<gene>
    <name evidence="5" type="primary">glgD</name>
    <name evidence="5" type="ORF">WMO24_09335</name>
</gene>
<dbReference type="RefSeq" id="WP_349216174.1">
    <property type="nucleotide sequence ID" value="NZ_JBBMFA010000094.1"/>
</dbReference>
<dbReference type="NCBIfam" id="TIGR02092">
    <property type="entry name" value="glgD"/>
    <property type="match status" value="1"/>
</dbReference>
<accession>A0ABV1GG19</accession>
<dbReference type="SUPFAM" id="SSF53448">
    <property type="entry name" value="Nucleotide-diphospho-sugar transferases"/>
    <property type="match status" value="1"/>
</dbReference>
<feature type="domain" description="Nucleotidyl transferase" evidence="3">
    <location>
        <begin position="29"/>
        <end position="151"/>
    </location>
</feature>
<keyword evidence="6" id="KW-1185">Reference proteome</keyword>
<proteinExistence type="inferred from homology"/>
<keyword evidence="5" id="KW-0808">Transferase</keyword>
<protein>
    <submittedName>
        <fullName evidence="5">Glucose-1-phosphate adenylyltransferase subunit GlgD</fullName>
        <ecNumber evidence="5">2.7.7.27</ecNumber>
    </submittedName>
</protein>
<dbReference type="Proteomes" id="UP001477672">
    <property type="component" value="Unassembled WGS sequence"/>
</dbReference>
<dbReference type="SUPFAM" id="SSF51161">
    <property type="entry name" value="Trimeric LpxA-like enzymes"/>
    <property type="match status" value="1"/>
</dbReference>
<name>A0ABV1GG19_9FIRM</name>
<dbReference type="InterPro" id="IPR011004">
    <property type="entry name" value="Trimer_LpxA-like_sf"/>
</dbReference>
<dbReference type="InterPro" id="IPR056818">
    <property type="entry name" value="GlmU/GlgC-like_hexapep"/>
</dbReference>
<evidence type="ECO:0000259" key="4">
    <source>
        <dbReference type="Pfam" id="PF24894"/>
    </source>
</evidence>
<evidence type="ECO:0000256" key="2">
    <source>
        <dbReference type="ARBA" id="ARBA00023056"/>
    </source>
</evidence>
<keyword evidence="5" id="KW-0548">Nucleotidyltransferase</keyword>
<evidence type="ECO:0000313" key="5">
    <source>
        <dbReference type="EMBL" id="MEQ2520628.1"/>
    </source>
</evidence>
<dbReference type="InterPro" id="IPR029044">
    <property type="entry name" value="Nucleotide-diphossugar_trans"/>
</dbReference>
<dbReference type="PANTHER" id="PTHR43523:SF6">
    <property type="entry name" value="GLYCOGEN BIOSYNTHESIS PROTEIN GLGD"/>
    <property type="match status" value="1"/>
</dbReference>
<evidence type="ECO:0000313" key="6">
    <source>
        <dbReference type="Proteomes" id="UP001477672"/>
    </source>
</evidence>
<evidence type="ECO:0000256" key="1">
    <source>
        <dbReference type="ARBA" id="ARBA00010443"/>
    </source>
</evidence>
<dbReference type="Pfam" id="PF00483">
    <property type="entry name" value="NTP_transferase"/>
    <property type="match status" value="1"/>
</dbReference>
<reference evidence="5 6" key="1">
    <citation type="submission" date="2024-03" db="EMBL/GenBank/DDBJ databases">
        <title>Human intestinal bacterial collection.</title>
        <authorList>
            <person name="Pauvert C."/>
            <person name="Hitch T.C.A."/>
            <person name="Clavel T."/>
        </authorList>
    </citation>
    <scope>NUCLEOTIDE SEQUENCE [LARGE SCALE GENOMIC DNA]</scope>
    <source>
        <strain evidence="5 6">CLA-JM-H11</strain>
    </source>
</reference>
<evidence type="ECO:0000259" key="3">
    <source>
        <dbReference type="Pfam" id="PF00483"/>
    </source>
</evidence>
<feature type="domain" description="Glucose-1-phosphate adenylyltransferase/Bifunctional protein GlmU-like C-terminal hexapeptide" evidence="4">
    <location>
        <begin position="289"/>
        <end position="355"/>
    </location>
</feature>
<dbReference type="EMBL" id="JBBMFA010000094">
    <property type="protein sequence ID" value="MEQ2520628.1"/>
    <property type="molecule type" value="Genomic_DNA"/>
</dbReference>
<dbReference type="InterPro" id="IPR011831">
    <property type="entry name" value="ADP-Glc_PPase"/>
</dbReference>
<dbReference type="PANTHER" id="PTHR43523">
    <property type="entry name" value="GLUCOSE-1-PHOSPHATE ADENYLYLTRANSFERASE-RELATED"/>
    <property type="match status" value="1"/>
</dbReference>
<keyword evidence="2" id="KW-0320">Glycogen biosynthesis</keyword>
<dbReference type="InterPro" id="IPR011832">
    <property type="entry name" value="GlgDAde_trans"/>
</dbReference>
<dbReference type="CDD" id="cd04651">
    <property type="entry name" value="LbH_G1P_AT_C"/>
    <property type="match status" value="1"/>
</dbReference>
<dbReference type="Gene3D" id="2.160.10.10">
    <property type="entry name" value="Hexapeptide repeat proteins"/>
    <property type="match status" value="1"/>
</dbReference>
<dbReference type="Gene3D" id="3.90.550.10">
    <property type="entry name" value="Spore Coat Polysaccharide Biosynthesis Protein SpsA, Chain A"/>
    <property type="match status" value="1"/>
</dbReference>
<dbReference type="GO" id="GO:0008878">
    <property type="term" value="F:glucose-1-phosphate adenylyltransferase activity"/>
    <property type="evidence" value="ECO:0007669"/>
    <property type="project" value="UniProtKB-EC"/>
</dbReference>
<dbReference type="Pfam" id="PF24894">
    <property type="entry name" value="Hexapep_GlmU"/>
    <property type="match status" value="1"/>
</dbReference>
<dbReference type="EC" id="2.7.7.27" evidence="5"/>
<sequence length="373" mass="42554">MVNMNALGIIFPNTYDELIPELVHRRTMASVPFGSRYRMVDFSLSAMVNAGIENVTLLAKKNYYSLMDHLGNGREWDLSRKRGGLNLVPPFAQENTKIYHGRVEALGSILNFLRAQKEKYVILSDCNIAHDLDFADLMEKHIDSGANVTMVYERAEIPLPIQTENYTFTVGGDGRITELRTNDYRPGVQNLSMNVIVMDREELIEMVRDAQVHNLVYLERDIIAPSLKILHVNSYEYTGYRARIYDMKSYFDENMRLLDPKNMAALFPKERPVYTKVRDEAPVRYAMDCKVRNCIVADGCVIEGEVENCVLFRGVKIAKGAKVRNCVLMQGTTVDQNVELDYIVTDKNVHVTMGRRLLGNSNFPVYIEKGTEV</sequence>
<comment type="caution">
    <text evidence="5">The sequence shown here is derived from an EMBL/GenBank/DDBJ whole genome shotgun (WGS) entry which is preliminary data.</text>
</comment>
<dbReference type="InterPro" id="IPR005835">
    <property type="entry name" value="NTP_transferase_dom"/>
</dbReference>
<comment type="similarity">
    <text evidence="1">Belongs to the bacterial/plant glucose-1-phosphate adenylyltransferase family.</text>
</comment>
<organism evidence="5 6">
    <name type="scientific">Ruthenibacterium intestinale</name>
    <dbReference type="NCBI Taxonomy" id="3133163"/>
    <lineage>
        <taxon>Bacteria</taxon>
        <taxon>Bacillati</taxon>
        <taxon>Bacillota</taxon>
        <taxon>Clostridia</taxon>
        <taxon>Eubacteriales</taxon>
        <taxon>Oscillospiraceae</taxon>
        <taxon>Ruthenibacterium</taxon>
    </lineage>
</organism>